<dbReference type="Gene3D" id="2.60.40.420">
    <property type="entry name" value="Cupredoxins - blue copper proteins"/>
    <property type="match status" value="1"/>
</dbReference>
<dbReference type="SUPFAM" id="SSF49503">
    <property type="entry name" value="Cupredoxins"/>
    <property type="match status" value="1"/>
</dbReference>
<dbReference type="InParanoid" id="K1PN77"/>
<sequence length="91" mass="9890">MALVLQEGDTGDMVRTPPNFPTCGSFQTSKEQIEKAISVYKKILIAREAGSSFEFKELVSTGDGDYRMVYAINGQIPGPEIVVTEGDVVSM</sequence>
<accession>K1PN77</accession>
<dbReference type="EMBL" id="JH817236">
    <property type="protein sequence ID" value="EKC23068.1"/>
    <property type="molecule type" value="Genomic_DNA"/>
</dbReference>
<reference evidence="1" key="1">
    <citation type="journal article" date="2012" name="Nature">
        <title>The oyster genome reveals stress adaptation and complexity of shell formation.</title>
        <authorList>
            <person name="Zhang G."/>
            <person name="Fang X."/>
            <person name="Guo X."/>
            <person name="Li L."/>
            <person name="Luo R."/>
            <person name="Xu F."/>
            <person name="Yang P."/>
            <person name="Zhang L."/>
            <person name="Wang X."/>
            <person name="Qi H."/>
            <person name="Xiong Z."/>
            <person name="Que H."/>
            <person name="Xie Y."/>
            <person name="Holland P.W."/>
            <person name="Paps J."/>
            <person name="Zhu Y."/>
            <person name="Wu F."/>
            <person name="Chen Y."/>
            <person name="Wang J."/>
            <person name="Peng C."/>
            <person name="Meng J."/>
            <person name="Yang L."/>
            <person name="Liu J."/>
            <person name="Wen B."/>
            <person name="Zhang N."/>
            <person name="Huang Z."/>
            <person name="Zhu Q."/>
            <person name="Feng Y."/>
            <person name="Mount A."/>
            <person name="Hedgecock D."/>
            <person name="Xu Z."/>
            <person name="Liu Y."/>
            <person name="Domazet-Loso T."/>
            <person name="Du Y."/>
            <person name="Sun X."/>
            <person name="Zhang S."/>
            <person name="Liu B."/>
            <person name="Cheng P."/>
            <person name="Jiang X."/>
            <person name="Li J."/>
            <person name="Fan D."/>
            <person name="Wang W."/>
            <person name="Fu W."/>
            <person name="Wang T."/>
            <person name="Wang B."/>
            <person name="Zhang J."/>
            <person name="Peng Z."/>
            <person name="Li Y."/>
            <person name="Li N."/>
            <person name="Wang J."/>
            <person name="Chen M."/>
            <person name="He Y."/>
            <person name="Tan F."/>
            <person name="Song X."/>
            <person name="Zheng Q."/>
            <person name="Huang R."/>
            <person name="Yang H."/>
            <person name="Du X."/>
            <person name="Chen L."/>
            <person name="Yang M."/>
            <person name="Gaffney P.M."/>
            <person name="Wang S."/>
            <person name="Luo L."/>
            <person name="She Z."/>
            <person name="Ming Y."/>
            <person name="Huang W."/>
            <person name="Zhang S."/>
            <person name="Huang B."/>
            <person name="Zhang Y."/>
            <person name="Qu T."/>
            <person name="Ni P."/>
            <person name="Miao G."/>
            <person name="Wang J."/>
            <person name="Wang Q."/>
            <person name="Steinberg C.E."/>
            <person name="Wang H."/>
            <person name="Li N."/>
            <person name="Qian L."/>
            <person name="Zhang G."/>
            <person name="Li Y."/>
            <person name="Yang H."/>
            <person name="Liu X."/>
            <person name="Wang J."/>
            <person name="Yin Y."/>
            <person name="Wang J."/>
        </authorList>
    </citation>
    <scope>NUCLEOTIDE SEQUENCE [LARGE SCALE GENOMIC DNA]</scope>
    <source>
        <strain evidence="1">05x7-T-G4-1.051#20</strain>
    </source>
</reference>
<organism evidence="1">
    <name type="scientific">Magallana gigas</name>
    <name type="common">Pacific oyster</name>
    <name type="synonym">Crassostrea gigas</name>
    <dbReference type="NCBI Taxonomy" id="29159"/>
    <lineage>
        <taxon>Eukaryota</taxon>
        <taxon>Metazoa</taxon>
        <taxon>Spiralia</taxon>
        <taxon>Lophotrochozoa</taxon>
        <taxon>Mollusca</taxon>
        <taxon>Bivalvia</taxon>
        <taxon>Autobranchia</taxon>
        <taxon>Pteriomorphia</taxon>
        <taxon>Ostreida</taxon>
        <taxon>Ostreoidea</taxon>
        <taxon>Ostreidae</taxon>
        <taxon>Magallana</taxon>
    </lineage>
</organism>
<evidence type="ECO:0000313" key="1">
    <source>
        <dbReference type="EMBL" id="EKC23068.1"/>
    </source>
</evidence>
<dbReference type="HOGENOM" id="CLU_2429189_0_0_1"/>
<gene>
    <name evidence="1" type="ORF">CGI_10000694</name>
</gene>
<proteinExistence type="predicted"/>
<protein>
    <submittedName>
        <fullName evidence="1">Uncharacterized protein</fullName>
    </submittedName>
</protein>
<dbReference type="InterPro" id="IPR008972">
    <property type="entry name" value="Cupredoxin"/>
</dbReference>
<name>K1PN77_MAGGI</name>
<dbReference type="AlphaFoldDB" id="K1PN77"/>